<dbReference type="EMBL" id="JAUYZG010000006">
    <property type="protein sequence ID" value="KAK2905493.1"/>
    <property type="molecule type" value="Genomic_DNA"/>
</dbReference>
<proteinExistence type="predicted"/>
<protein>
    <submittedName>
        <fullName evidence="1">Uncharacterized protein</fullName>
    </submittedName>
</protein>
<accession>A0AA88PYW8</accession>
<gene>
    <name evidence="1" type="ORF">Q8A67_007292</name>
</gene>
<dbReference type="AlphaFoldDB" id="A0AA88PYW8"/>
<comment type="caution">
    <text evidence="1">The sequence shown here is derived from an EMBL/GenBank/DDBJ whole genome shotgun (WGS) entry which is preliminary data.</text>
</comment>
<keyword evidence="2" id="KW-1185">Reference proteome</keyword>
<evidence type="ECO:0000313" key="1">
    <source>
        <dbReference type="EMBL" id="KAK2905493.1"/>
    </source>
</evidence>
<sequence length="176" mass="19520">MFMESEEPPAFGVASRQNTKGLLSAFHASPRRLQTLAPHELDRPSLMKSNLGNLTKLNILPQDQNFILQLFQQSVLHVNSDVDMKILTSLSKFGQKAEGELNIRSVVDPAGVRDISYHAGCPISPVDPTVDVFWSRFGVQEVVGRRGSLFSVYSLSEAANFQSSMDHHELDIDPVL</sequence>
<name>A0AA88PYW8_9TELE</name>
<organism evidence="1 2">
    <name type="scientific">Cirrhinus molitorella</name>
    <name type="common">mud carp</name>
    <dbReference type="NCBI Taxonomy" id="172907"/>
    <lineage>
        <taxon>Eukaryota</taxon>
        <taxon>Metazoa</taxon>
        <taxon>Chordata</taxon>
        <taxon>Craniata</taxon>
        <taxon>Vertebrata</taxon>
        <taxon>Euteleostomi</taxon>
        <taxon>Actinopterygii</taxon>
        <taxon>Neopterygii</taxon>
        <taxon>Teleostei</taxon>
        <taxon>Ostariophysi</taxon>
        <taxon>Cypriniformes</taxon>
        <taxon>Cyprinidae</taxon>
        <taxon>Labeoninae</taxon>
        <taxon>Labeonini</taxon>
        <taxon>Cirrhinus</taxon>
    </lineage>
</organism>
<evidence type="ECO:0000313" key="2">
    <source>
        <dbReference type="Proteomes" id="UP001187343"/>
    </source>
</evidence>
<dbReference type="Proteomes" id="UP001187343">
    <property type="component" value="Unassembled WGS sequence"/>
</dbReference>
<reference evidence="1" key="1">
    <citation type="submission" date="2023-08" db="EMBL/GenBank/DDBJ databases">
        <title>Chromosome-level Genome Assembly of mud carp (Cirrhinus molitorella).</title>
        <authorList>
            <person name="Liu H."/>
        </authorList>
    </citation>
    <scope>NUCLEOTIDE SEQUENCE</scope>
    <source>
        <strain evidence="1">Prfri</strain>
        <tissue evidence="1">Muscle</tissue>
    </source>
</reference>